<organism evidence="2 3">
    <name type="scientific">Mucilaginibacter pedocola</name>
    <dbReference type="NCBI Taxonomy" id="1792845"/>
    <lineage>
        <taxon>Bacteria</taxon>
        <taxon>Pseudomonadati</taxon>
        <taxon>Bacteroidota</taxon>
        <taxon>Sphingobacteriia</taxon>
        <taxon>Sphingobacteriales</taxon>
        <taxon>Sphingobacteriaceae</taxon>
        <taxon>Mucilaginibacter</taxon>
    </lineage>
</organism>
<evidence type="ECO:0008006" key="4">
    <source>
        <dbReference type="Google" id="ProtNLM"/>
    </source>
</evidence>
<name>A0A1S9PBT3_9SPHI</name>
<keyword evidence="1" id="KW-0812">Transmembrane</keyword>
<evidence type="ECO:0000256" key="1">
    <source>
        <dbReference type="SAM" id="Phobius"/>
    </source>
</evidence>
<keyword evidence="3" id="KW-1185">Reference proteome</keyword>
<keyword evidence="1" id="KW-0472">Membrane</keyword>
<dbReference type="STRING" id="1792845.BC343_06960"/>
<dbReference type="Proteomes" id="UP000189739">
    <property type="component" value="Unassembled WGS sequence"/>
</dbReference>
<sequence>MLTKSIMAALCPVYYLGIGKICIYSLTKKTKMKNNTHECRTFRKTTARILCTLFLLSAFAIQATAQKALVLAALSKYGVDQSFLDPANLRLPVDHSFELKESATTAGKAKVTLAKFNPSAKDGEQWNVISVDGKSPSLFEANTFRNTRAKPPVDKPDEKTYRIDSQTAEQIIISYKLDATIIPMDARFLKDCRAVLTVDLKDKQLKQLQLVNEKPVKIGPLTAKKFEITTKFVYDKQARRYFPINDNLNMEAAFLAKTLTTVVETVYSNYAGKR</sequence>
<accession>A0A1S9PBT3</accession>
<feature type="transmembrane region" description="Helical" evidence="1">
    <location>
        <begin position="6"/>
        <end position="26"/>
    </location>
</feature>
<dbReference type="AlphaFoldDB" id="A0A1S9PBT3"/>
<proteinExistence type="predicted"/>
<keyword evidence="1" id="KW-1133">Transmembrane helix</keyword>
<gene>
    <name evidence="2" type="ORF">BC343_06960</name>
</gene>
<feature type="transmembrane region" description="Helical" evidence="1">
    <location>
        <begin position="47"/>
        <end position="65"/>
    </location>
</feature>
<dbReference type="EMBL" id="MBTF01000023">
    <property type="protein sequence ID" value="OOQ58415.1"/>
    <property type="molecule type" value="Genomic_DNA"/>
</dbReference>
<protein>
    <recommendedName>
        <fullName evidence="4">DUF3108 domain-containing protein</fullName>
    </recommendedName>
</protein>
<comment type="caution">
    <text evidence="2">The sequence shown here is derived from an EMBL/GenBank/DDBJ whole genome shotgun (WGS) entry which is preliminary data.</text>
</comment>
<reference evidence="2 3" key="1">
    <citation type="submission" date="2016-07" db="EMBL/GenBank/DDBJ databases">
        <title>Genomic analysis of zinc-resistant bacterium Mucilaginibacter pedocola TBZ30.</title>
        <authorList>
            <person name="Huang J."/>
            <person name="Tang J."/>
        </authorList>
    </citation>
    <scope>NUCLEOTIDE SEQUENCE [LARGE SCALE GENOMIC DNA]</scope>
    <source>
        <strain evidence="2 3">TBZ30</strain>
    </source>
</reference>
<evidence type="ECO:0000313" key="2">
    <source>
        <dbReference type="EMBL" id="OOQ58415.1"/>
    </source>
</evidence>
<evidence type="ECO:0000313" key="3">
    <source>
        <dbReference type="Proteomes" id="UP000189739"/>
    </source>
</evidence>